<accession>A0A7C4JM80</accession>
<sequence>MGIVKPTIVSEEKIYVGKRFSVVKRTYAKNSGEVFTREIVLFPEAVVVLPFISINDIVLIKQFRPTINDYIIEAPAGVVDQGENPDETARRELVEEIGYYPKKLVKIASYIPTPGYSTEILHFYIAKELEYRGAKPEEYELIEPFIVDFETAYRMVLDNKIRDMKTSLAILIVKNMS</sequence>
<dbReference type="GO" id="GO:0016787">
    <property type="term" value="F:hydrolase activity"/>
    <property type="evidence" value="ECO:0007669"/>
    <property type="project" value="UniProtKB-KW"/>
</dbReference>
<proteinExistence type="predicted"/>
<reference evidence="5" key="1">
    <citation type="journal article" date="2020" name="mSystems">
        <title>Genome- and Community-Level Interaction Insights into Carbon Utilization and Element Cycling Functions of Hydrothermarchaeota in Hydrothermal Sediment.</title>
        <authorList>
            <person name="Zhou Z."/>
            <person name="Liu Y."/>
            <person name="Xu W."/>
            <person name="Pan J."/>
            <person name="Luo Z.H."/>
            <person name="Li M."/>
        </authorList>
    </citation>
    <scope>NUCLEOTIDE SEQUENCE [LARGE SCALE GENOMIC DNA]</scope>
    <source>
        <strain evidence="4">SpSt-638</strain>
        <strain evidence="5">SpSt-648</strain>
    </source>
</reference>
<gene>
    <name evidence="4" type="ORF">ENU09_03225</name>
    <name evidence="5" type="ORF">ENU20_03050</name>
</gene>
<dbReference type="InterPro" id="IPR015797">
    <property type="entry name" value="NUDIX_hydrolase-like_dom_sf"/>
</dbReference>
<dbReference type="PANTHER" id="PTHR11839:SF18">
    <property type="entry name" value="NUDIX HYDROLASE DOMAIN-CONTAINING PROTEIN"/>
    <property type="match status" value="1"/>
</dbReference>
<dbReference type="PANTHER" id="PTHR11839">
    <property type="entry name" value="UDP/ADP-SUGAR PYROPHOSPHATASE"/>
    <property type="match status" value="1"/>
</dbReference>
<dbReference type="GO" id="GO:0019693">
    <property type="term" value="P:ribose phosphate metabolic process"/>
    <property type="evidence" value="ECO:0007669"/>
    <property type="project" value="TreeGrafter"/>
</dbReference>
<name>A0A7C4JM80_STAMA</name>
<dbReference type="EMBL" id="DTBE01000081">
    <property type="protein sequence ID" value="HGQ59708.1"/>
    <property type="molecule type" value="Genomic_DNA"/>
</dbReference>
<dbReference type="AlphaFoldDB" id="A0A7C4JM80"/>
<feature type="domain" description="Nudix hydrolase" evidence="3">
    <location>
        <begin position="41"/>
        <end position="169"/>
    </location>
</feature>
<dbReference type="PROSITE" id="PS00893">
    <property type="entry name" value="NUDIX_BOX"/>
    <property type="match status" value="1"/>
</dbReference>
<organism evidence="5">
    <name type="scientific">Staphylothermus marinus</name>
    <dbReference type="NCBI Taxonomy" id="2280"/>
    <lineage>
        <taxon>Archaea</taxon>
        <taxon>Thermoproteota</taxon>
        <taxon>Thermoprotei</taxon>
        <taxon>Desulfurococcales</taxon>
        <taxon>Desulfurococcaceae</taxon>
        <taxon>Staphylothermus</taxon>
    </lineage>
</organism>
<dbReference type="EMBL" id="DTBP01000019">
    <property type="protein sequence ID" value="HGQ74037.1"/>
    <property type="molecule type" value="Genomic_DNA"/>
</dbReference>
<evidence type="ECO:0000256" key="1">
    <source>
        <dbReference type="ARBA" id="ARBA00001946"/>
    </source>
</evidence>
<dbReference type="InterPro" id="IPR020084">
    <property type="entry name" value="NUDIX_hydrolase_CS"/>
</dbReference>
<evidence type="ECO:0000313" key="5">
    <source>
        <dbReference type="EMBL" id="HGQ74037.1"/>
    </source>
</evidence>
<dbReference type="CDD" id="cd03424">
    <property type="entry name" value="NUDIX_ADPRase_Nudt5_UGPPase_Nudt14"/>
    <property type="match status" value="1"/>
</dbReference>
<evidence type="ECO:0000259" key="3">
    <source>
        <dbReference type="PROSITE" id="PS51462"/>
    </source>
</evidence>
<protein>
    <submittedName>
        <fullName evidence="5">NUDIX hydrolase</fullName>
    </submittedName>
</protein>
<dbReference type="SUPFAM" id="SSF55811">
    <property type="entry name" value="Nudix"/>
    <property type="match status" value="1"/>
</dbReference>
<dbReference type="Pfam" id="PF00293">
    <property type="entry name" value="NUDIX"/>
    <property type="match status" value="1"/>
</dbReference>
<dbReference type="GO" id="GO:0006753">
    <property type="term" value="P:nucleoside phosphate metabolic process"/>
    <property type="evidence" value="ECO:0007669"/>
    <property type="project" value="TreeGrafter"/>
</dbReference>
<dbReference type="InterPro" id="IPR000086">
    <property type="entry name" value="NUDIX_hydrolase_dom"/>
</dbReference>
<evidence type="ECO:0000256" key="2">
    <source>
        <dbReference type="ARBA" id="ARBA00022801"/>
    </source>
</evidence>
<dbReference type="PROSITE" id="PS51462">
    <property type="entry name" value="NUDIX"/>
    <property type="match status" value="1"/>
</dbReference>
<dbReference type="Gene3D" id="3.90.79.10">
    <property type="entry name" value="Nucleoside Triphosphate Pyrophosphohydrolase"/>
    <property type="match status" value="1"/>
</dbReference>
<evidence type="ECO:0000313" key="4">
    <source>
        <dbReference type="EMBL" id="HGQ59708.1"/>
    </source>
</evidence>
<keyword evidence="2 5" id="KW-0378">Hydrolase</keyword>
<comment type="cofactor">
    <cofactor evidence="1">
        <name>Mg(2+)</name>
        <dbReference type="ChEBI" id="CHEBI:18420"/>
    </cofactor>
</comment>
<comment type="caution">
    <text evidence="5">The sequence shown here is derived from an EMBL/GenBank/DDBJ whole genome shotgun (WGS) entry which is preliminary data.</text>
</comment>